<dbReference type="AlphaFoldDB" id="A0A2T6KI25"/>
<evidence type="ECO:0000256" key="1">
    <source>
        <dbReference type="ARBA" id="ARBA00008857"/>
    </source>
</evidence>
<keyword evidence="2" id="KW-0229">DNA integration</keyword>
<evidence type="ECO:0000313" key="6">
    <source>
        <dbReference type="EMBL" id="PUB15386.1"/>
    </source>
</evidence>
<dbReference type="InterPro" id="IPR050090">
    <property type="entry name" value="Tyrosine_recombinase_XerCD"/>
</dbReference>
<comment type="similarity">
    <text evidence="1">Belongs to the 'phage' integrase family.</text>
</comment>
<sequence>MVLQMSRPHKNSKSGVYYFRQKTPADVRRTFGKAEVIRSLRTKNAEVAKERHAEESRKQALVWQSLRAAPATIPHKQLVAITGDYYRSLNEMVEDEPGESSLWKLMAEKFDGIEDHPESLLKWFGEDADRLLSERGLAADARTRQRLCEELSKTWRQWYDFQLARSEGDYSPDPKAGRFPAMKEPKGQPKDAVQAVSMTSLFELWERDHIANGKPKKTAEDFRQKISNLKAFLGHDDAKRVTGEDIVNWCEHLQHEKKLSAKTVRDKYLVAAKAVFNTGTGKKRLHENPADGVKVTVPKRQKLRPSGFTDAEAKAILTATLRDPKTLGGMREHNKLAIRWVPWICAYSGARVTEITQLRQEDLISMGEIPCMRITPEAGSVKSGNYRVVPLHPHLIEMGLPQVFSEYPTGPLFYSPKTPGEVDVKRAQSVGKKVGQWVREIAGIKDALVQPNHAWRHRFKTIARDADILPEYADAIQGHEDGRASTDYGETTVKALWREIQKLPRYEIE</sequence>
<dbReference type="Pfam" id="PF20172">
    <property type="entry name" value="DUF6538"/>
    <property type="match status" value="1"/>
</dbReference>
<keyword evidence="7" id="KW-1185">Reference proteome</keyword>
<evidence type="ECO:0000259" key="5">
    <source>
        <dbReference type="PROSITE" id="PS51898"/>
    </source>
</evidence>
<dbReference type="SUPFAM" id="SSF56349">
    <property type="entry name" value="DNA breaking-rejoining enzymes"/>
    <property type="match status" value="1"/>
</dbReference>
<dbReference type="Gene3D" id="1.10.150.130">
    <property type="match status" value="1"/>
</dbReference>
<dbReference type="RefSeq" id="WP_108386346.1">
    <property type="nucleotide sequence ID" value="NZ_QBUD01000004.1"/>
</dbReference>
<dbReference type="Proteomes" id="UP000244523">
    <property type="component" value="Unassembled WGS sequence"/>
</dbReference>
<proteinExistence type="inferred from homology"/>
<feature type="domain" description="Tyr recombinase" evidence="5">
    <location>
        <begin position="303"/>
        <end position="502"/>
    </location>
</feature>
<dbReference type="GO" id="GO:0003677">
    <property type="term" value="F:DNA binding"/>
    <property type="evidence" value="ECO:0007669"/>
    <property type="project" value="UniProtKB-KW"/>
</dbReference>
<dbReference type="Gene3D" id="1.10.443.10">
    <property type="entry name" value="Intergrase catalytic core"/>
    <property type="match status" value="1"/>
</dbReference>
<dbReference type="GO" id="GO:0015074">
    <property type="term" value="P:DNA integration"/>
    <property type="evidence" value="ECO:0007669"/>
    <property type="project" value="UniProtKB-KW"/>
</dbReference>
<evidence type="ECO:0000256" key="2">
    <source>
        <dbReference type="ARBA" id="ARBA00022908"/>
    </source>
</evidence>
<name>A0A2T6KI25_9RHOB</name>
<comment type="caution">
    <text evidence="6">The sequence shown here is derived from an EMBL/GenBank/DDBJ whole genome shotgun (WGS) entry which is preliminary data.</text>
</comment>
<dbReference type="PROSITE" id="PS51898">
    <property type="entry name" value="TYR_RECOMBINASE"/>
    <property type="match status" value="1"/>
</dbReference>
<organism evidence="6 7">
    <name type="scientific">Yoonia sediminilitoris</name>
    <dbReference type="NCBI Taxonomy" id="1286148"/>
    <lineage>
        <taxon>Bacteria</taxon>
        <taxon>Pseudomonadati</taxon>
        <taxon>Pseudomonadota</taxon>
        <taxon>Alphaproteobacteria</taxon>
        <taxon>Rhodobacterales</taxon>
        <taxon>Paracoccaceae</taxon>
        <taxon>Yoonia</taxon>
    </lineage>
</organism>
<dbReference type="InterPro" id="IPR013762">
    <property type="entry name" value="Integrase-like_cat_sf"/>
</dbReference>
<reference evidence="6 7" key="1">
    <citation type="submission" date="2018-04" db="EMBL/GenBank/DDBJ databases">
        <title>Genomic Encyclopedia of Archaeal and Bacterial Type Strains, Phase II (KMG-II): from individual species to whole genera.</title>
        <authorList>
            <person name="Goeker M."/>
        </authorList>
    </citation>
    <scope>NUCLEOTIDE SEQUENCE [LARGE SCALE GENOMIC DNA]</scope>
    <source>
        <strain evidence="6 7">DSM 29955</strain>
    </source>
</reference>
<evidence type="ECO:0000313" key="7">
    <source>
        <dbReference type="Proteomes" id="UP000244523"/>
    </source>
</evidence>
<dbReference type="OrthoDB" id="7222937at2"/>
<dbReference type="InterPro" id="IPR010998">
    <property type="entry name" value="Integrase_recombinase_N"/>
</dbReference>
<dbReference type="EMBL" id="QBUD01000004">
    <property type="protein sequence ID" value="PUB15386.1"/>
    <property type="molecule type" value="Genomic_DNA"/>
</dbReference>
<dbReference type="GO" id="GO:0006310">
    <property type="term" value="P:DNA recombination"/>
    <property type="evidence" value="ECO:0007669"/>
    <property type="project" value="UniProtKB-KW"/>
</dbReference>
<dbReference type="PANTHER" id="PTHR30349:SF41">
    <property type="entry name" value="INTEGRASE_RECOMBINASE PROTEIN MJ0367-RELATED"/>
    <property type="match status" value="1"/>
</dbReference>
<dbReference type="PANTHER" id="PTHR30349">
    <property type="entry name" value="PHAGE INTEGRASE-RELATED"/>
    <property type="match status" value="1"/>
</dbReference>
<gene>
    <name evidence="6" type="ORF">C8N45_1045</name>
</gene>
<dbReference type="InterPro" id="IPR011010">
    <property type="entry name" value="DNA_brk_join_enz"/>
</dbReference>
<evidence type="ECO:0000256" key="4">
    <source>
        <dbReference type="ARBA" id="ARBA00023172"/>
    </source>
</evidence>
<dbReference type="InterPro" id="IPR002104">
    <property type="entry name" value="Integrase_catalytic"/>
</dbReference>
<dbReference type="InterPro" id="IPR046668">
    <property type="entry name" value="DUF6538"/>
</dbReference>
<protein>
    <submittedName>
        <fullName evidence="6">Site-specific recombinase XerD</fullName>
    </submittedName>
</protein>
<accession>A0A2T6KI25</accession>
<keyword evidence="4" id="KW-0233">DNA recombination</keyword>
<keyword evidence="3" id="KW-0238">DNA-binding</keyword>
<evidence type="ECO:0000256" key="3">
    <source>
        <dbReference type="ARBA" id="ARBA00023125"/>
    </source>
</evidence>